<evidence type="ECO:0000313" key="1">
    <source>
        <dbReference type="EMBL" id="ETN98462.1"/>
    </source>
</evidence>
<protein>
    <submittedName>
        <fullName evidence="1">Uncharacterized protein</fullName>
    </submittedName>
</protein>
<dbReference type="EMBL" id="ASPP01046616">
    <property type="protein sequence ID" value="ETN98462.1"/>
    <property type="molecule type" value="Genomic_DNA"/>
</dbReference>
<proteinExistence type="predicted"/>
<keyword evidence="2" id="KW-1185">Reference proteome</keyword>
<dbReference type="AlphaFoldDB" id="X6L8W4"/>
<organism evidence="1 2">
    <name type="scientific">Reticulomyxa filosa</name>
    <dbReference type="NCBI Taxonomy" id="46433"/>
    <lineage>
        <taxon>Eukaryota</taxon>
        <taxon>Sar</taxon>
        <taxon>Rhizaria</taxon>
        <taxon>Retaria</taxon>
        <taxon>Foraminifera</taxon>
        <taxon>Monothalamids</taxon>
        <taxon>Reticulomyxidae</taxon>
        <taxon>Reticulomyxa</taxon>
    </lineage>
</organism>
<comment type="caution">
    <text evidence="1">The sequence shown here is derived from an EMBL/GenBank/DDBJ whole genome shotgun (WGS) entry which is preliminary data.</text>
</comment>
<dbReference type="Proteomes" id="UP000023152">
    <property type="component" value="Unassembled WGS sequence"/>
</dbReference>
<accession>X6L8W4</accession>
<reference evidence="1 2" key="1">
    <citation type="journal article" date="2013" name="Curr. Biol.">
        <title>The Genome of the Foraminiferan Reticulomyxa filosa.</title>
        <authorList>
            <person name="Glockner G."/>
            <person name="Hulsmann N."/>
            <person name="Schleicher M."/>
            <person name="Noegel A.A."/>
            <person name="Eichinger L."/>
            <person name="Gallinger C."/>
            <person name="Pawlowski J."/>
            <person name="Sierra R."/>
            <person name="Euteneuer U."/>
            <person name="Pillet L."/>
            <person name="Moustafa A."/>
            <person name="Platzer M."/>
            <person name="Groth M."/>
            <person name="Szafranski K."/>
            <person name="Schliwa M."/>
        </authorList>
    </citation>
    <scope>NUCLEOTIDE SEQUENCE [LARGE SCALE GENOMIC DNA]</scope>
</reference>
<sequence length="115" mass="13777">MISMFKWSWQNQRQKTVITKFEFTKLVNKFPKAVQQRLLEEIAKNNFINGYILCSTIGVFDIDCNNMLYNIFWINKQKSLHWKKICFEDYTKSNMSTLTIFAWNMSPALIIDYLT</sequence>
<evidence type="ECO:0000313" key="2">
    <source>
        <dbReference type="Proteomes" id="UP000023152"/>
    </source>
</evidence>
<name>X6L8W4_RETFI</name>
<gene>
    <name evidence="1" type="ORF">RFI_39036</name>
</gene>